<gene>
    <name evidence="5" type="ORF">SAMN05660297_01576</name>
</gene>
<reference evidence="5 6" key="1">
    <citation type="submission" date="2016-10" db="EMBL/GenBank/DDBJ databases">
        <authorList>
            <person name="de Groot N.N."/>
        </authorList>
    </citation>
    <scope>NUCLEOTIDE SEQUENCE [LARGE SCALE GENOMIC DNA]</scope>
    <source>
        <strain evidence="5 6">DSM 18979</strain>
    </source>
</reference>
<feature type="domain" description="Putative sugar diacid recognition" evidence="2">
    <location>
        <begin position="6"/>
        <end position="134"/>
    </location>
</feature>
<evidence type="ECO:0000259" key="4">
    <source>
        <dbReference type="Pfam" id="PF17853"/>
    </source>
</evidence>
<dbReference type="Gene3D" id="1.10.10.2840">
    <property type="entry name" value="PucR C-terminal helix-turn-helix domain"/>
    <property type="match status" value="1"/>
</dbReference>
<dbReference type="Pfam" id="PF13556">
    <property type="entry name" value="HTH_30"/>
    <property type="match status" value="1"/>
</dbReference>
<keyword evidence="6" id="KW-1185">Reference proteome</keyword>
<accession>A0A1I0CD58</accession>
<proteinExistence type="inferred from homology"/>
<evidence type="ECO:0000256" key="1">
    <source>
        <dbReference type="ARBA" id="ARBA00006754"/>
    </source>
</evidence>
<feature type="domain" description="PucR C-terminal helix-turn-helix" evidence="3">
    <location>
        <begin position="316"/>
        <end position="373"/>
    </location>
</feature>
<evidence type="ECO:0000259" key="2">
    <source>
        <dbReference type="Pfam" id="PF05651"/>
    </source>
</evidence>
<organism evidence="5 6">
    <name type="scientific">Natronincola peptidivorans</name>
    <dbReference type="NCBI Taxonomy" id="426128"/>
    <lineage>
        <taxon>Bacteria</taxon>
        <taxon>Bacillati</taxon>
        <taxon>Bacillota</taxon>
        <taxon>Clostridia</taxon>
        <taxon>Peptostreptococcales</taxon>
        <taxon>Natronincolaceae</taxon>
        <taxon>Natronincola</taxon>
    </lineage>
</organism>
<dbReference type="STRING" id="426128.SAMN05660297_01576"/>
<dbReference type="InterPro" id="IPR051448">
    <property type="entry name" value="CdaR-like_regulators"/>
</dbReference>
<dbReference type="Pfam" id="PF05651">
    <property type="entry name" value="Diacid_rec"/>
    <property type="match status" value="1"/>
</dbReference>
<dbReference type="PANTHER" id="PTHR33744">
    <property type="entry name" value="CARBOHYDRATE DIACID REGULATOR"/>
    <property type="match status" value="1"/>
</dbReference>
<dbReference type="InterPro" id="IPR042070">
    <property type="entry name" value="PucR_C-HTH_sf"/>
</dbReference>
<dbReference type="Proteomes" id="UP000199568">
    <property type="component" value="Unassembled WGS sequence"/>
</dbReference>
<dbReference type="InterPro" id="IPR025736">
    <property type="entry name" value="PucR_C-HTH_dom"/>
</dbReference>
<evidence type="ECO:0000313" key="5">
    <source>
        <dbReference type="EMBL" id="SET16852.1"/>
    </source>
</evidence>
<comment type="similarity">
    <text evidence="1">Belongs to the CdaR family.</text>
</comment>
<sequence>MKVPEYLARDIVENIKEIINQDINYIDTDAVIIASTNISRVGTFHGGARRVLKKKDEVIIQYDGEYEGTKQGINLPVFFQNDIVGVIGITGSEEEVGKYGKIIKQMTEILIKEAYVVEQEKIERESRKQFIEELLYRIHNEDKRTLNMRSELLNIRIDIPRIVMVARIYQDYDNNAVSTPLLQEKVYNFIRSYIDFNKQNLIIQSGMNYILILDKKSLNDISSLAESIHDSIKDKYEIKLCFGIGRCSIDVDEMRKSYEEAKKALDVVLVTKEKYVMNYSDLDTDLLLNEVSDLTKDTFIDGVFKKMKPTEIDGYMEILIRYFKNNGSITKTADELFIHKNTLQYKLNKLNRLTGYDPRITKDMVVLYLAVKIYGQINNK</sequence>
<evidence type="ECO:0000313" key="6">
    <source>
        <dbReference type="Proteomes" id="UP000199568"/>
    </source>
</evidence>
<dbReference type="InterPro" id="IPR041522">
    <property type="entry name" value="CdaR_GGDEF"/>
</dbReference>
<dbReference type="EMBL" id="FOHU01000005">
    <property type="protein sequence ID" value="SET16852.1"/>
    <property type="molecule type" value="Genomic_DNA"/>
</dbReference>
<dbReference type="PANTHER" id="PTHR33744:SF16">
    <property type="entry name" value="CARBOHYDRATE DIACID REGULATOR"/>
    <property type="match status" value="1"/>
</dbReference>
<name>A0A1I0CD58_9FIRM</name>
<dbReference type="InterPro" id="IPR008599">
    <property type="entry name" value="Diacid_rec"/>
</dbReference>
<dbReference type="Pfam" id="PF17853">
    <property type="entry name" value="GGDEF_2"/>
    <property type="match status" value="1"/>
</dbReference>
<dbReference type="OrthoDB" id="212459at2"/>
<dbReference type="AlphaFoldDB" id="A0A1I0CD58"/>
<evidence type="ECO:0000259" key="3">
    <source>
        <dbReference type="Pfam" id="PF13556"/>
    </source>
</evidence>
<feature type="domain" description="CdaR GGDEF-like" evidence="4">
    <location>
        <begin position="145"/>
        <end position="267"/>
    </location>
</feature>
<protein>
    <submittedName>
        <fullName evidence="5">Carbohydrate diacid regulator</fullName>
    </submittedName>
</protein>